<dbReference type="EMBL" id="JBHSPB010000011">
    <property type="protein sequence ID" value="MFC5722271.1"/>
    <property type="molecule type" value="Genomic_DNA"/>
</dbReference>
<evidence type="ECO:0000256" key="5">
    <source>
        <dbReference type="HAMAP-Rule" id="MF_01139"/>
    </source>
</evidence>
<comment type="cofactor">
    <cofactor evidence="5">
        <name>Mg(2+)</name>
        <dbReference type="ChEBI" id="CHEBI:18420"/>
    </cofactor>
    <text evidence="5">Binds 2 magnesium ions per subunit.</text>
</comment>
<feature type="binding site" evidence="5">
    <location>
        <begin position="74"/>
        <end position="76"/>
    </location>
    <ligand>
        <name>substrate</name>
    </ligand>
</feature>
<feature type="active site" description="Proton acceptor" evidence="5">
    <location>
        <position position="77"/>
    </location>
</feature>
<dbReference type="EC" id="2.5.1.-" evidence="5"/>
<dbReference type="RefSeq" id="WP_390317656.1">
    <property type="nucleotide sequence ID" value="NZ_JBHSPB010000011.1"/>
</dbReference>
<evidence type="ECO:0000256" key="4">
    <source>
        <dbReference type="ARBA" id="ARBA00038453"/>
    </source>
</evidence>
<gene>
    <name evidence="6" type="primary">uppS</name>
    <name evidence="6" type="ORF">ACFP1Z_19075</name>
</gene>
<evidence type="ECO:0000313" key="6">
    <source>
        <dbReference type="EMBL" id="MFC5722271.1"/>
    </source>
</evidence>
<proteinExistence type="inferred from homology"/>
<feature type="binding site" evidence="5">
    <location>
        <position position="214"/>
    </location>
    <ligand>
        <name>Mg(2+)</name>
        <dbReference type="ChEBI" id="CHEBI:18420"/>
    </ligand>
</feature>
<feature type="binding site" evidence="5">
    <location>
        <begin position="30"/>
        <end position="33"/>
    </location>
    <ligand>
        <name>substrate</name>
    </ligand>
</feature>
<feature type="binding site" evidence="5">
    <location>
        <begin position="201"/>
        <end position="203"/>
    </location>
    <ligand>
        <name>substrate</name>
    </ligand>
</feature>
<feature type="active site" evidence="5">
    <location>
        <position position="29"/>
    </location>
</feature>
<dbReference type="InterPro" id="IPR001441">
    <property type="entry name" value="UPP_synth-like"/>
</dbReference>
<keyword evidence="7" id="KW-1185">Reference proteome</keyword>
<keyword evidence="1 5" id="KW-0808">Transferase</keyword>
<dbReference type="Gene3D" id="3.40.1180.10">
    <property type="entry name" value="Decaprenyl diphosphate synthase-like"/>
    <property type="match status" value="1"/>
</dbReference>
<comment type="function">
    <text evidence="5">Catalyzes the condensation of isopentenyl diphosphate (IPP) with allylic pyrophosphates generating different type of terpenoids.</text>
</comment>
<evidence type="ECO:0000256" key="1">
    <source>
        <dbReference type="ARBA" id="ARBA00022679"/>
    </source>
</evidence>
<comment type="subunit">
    <text evidence="5">Homodimer.</text>
</comment>
<dbReference type="PANTHER" id="PTHR10291">
    <property type="entry name" value="DEHYDRODOLICHYL DIPHOSPHATE SYNTHASE FAMILY MEMBER"/>
    <property type="match status" value="1"/>
</dbReference>
<dbReference type="Pfam" id="PF01255">
    <property type="entry name" value="Prenyltransf"/>
    <property type="match status" value="1"/>
</dbReference>
<comment type="caution">
    <text evidence="5">Lacks conserved residue(s) required for the propagation of feature annotation.</text>
</comment>
<comment type="similarity">
    <text evidence="4">Belongs to the UPP synthase family. Z-FPP synthase subfamily.</text>
</comment>
<feature type="binding site" evidence="5">
    <location>
        <position position="34"/>
    </location>
    <ligand>
        <name>substrate</name>
    </ligand>
</feature>
<organism evidence="6 7">
    <name type="scientific">Streptomyces gamaensis</name>
    <dbReference type="NCBI Taxonomy" id="1763542"/>
    <lineage>
        <taxon>Bacteria</taxon>
        <taxon>Bacillati</taxon>
        <taxon>Actinomycetota</taxon>
        <taxon>Actinomycetes</taxon>
        <taxon>Kitasatosporales</taxon>
        <taxon>Streptomycetaceae</taxon>
        <taxon>Streptomyces</taxon>
    </lineage>
</organism>
<evidence type="ECO:0000313" key="7">
    <source>
        <dbReference type="Proteomes" id="UP001596083"/>
    </source>
</evidence>
<sequence length="246" mass="27059">MLRDSVNGPENAGLSADISVPRHVAVILDGNRRWAAVHGRPLIEAYRLGALRVQQLLGWCDAAGVRYATVWALSQDNLGRCPGEVSAVLEAVCAGLWAISASRRFPVRIIGDTDQLPVGYKAQLDRIMKEAAGGEGTTLNVALAYCGRHDIVQAVQAMARHGLLSTGPGEAAATERLVSRYLSTAGQPDPELVIRTSGEQRLSGFMPWQTAHAELYFTWTTWPDFTRNDFVRALEWYAGRRRRFGR</sequence>
<name>A0ABW0Z0B0_9ACTN</name>
<feature type="binding site" evidence="5">
    <location>
        <position position="29"/>
    </location>
    <ligand>
        <name>Mg(2+)</name>
        <dbReference type="ChEBI" id="CHEBI:18420"/>
    </ligand>
</feature>
<feature type="binding site" evidence="5">
    <location>
        <position position="195"/>
    </location>
    <ligand>
        <name>substrate</name>
    </ligand>
</feature>
<evidence type="ECO:0000256" key="3">
    <source>
        <dbReference type="ARBA" id="ARBA00022842"/>
    </source>
</evidence>
<dbReference type="InterPro" id="IPR018520">
    <property type="entry name" value="UPP_synth-like_CS"/>
</dbReference>
<reference evidence="7" key="1">
    <citation type="journal article" date="2019" name="Int. J. Syst. Evol. Microbiol.">
        <title>The Global Catalogue of Microorganisms (GCM) 10K type strain sequencing project: providing services to taxonomists for standard genome sequencing and annotation.</title>
        <authorList>
            <consortium name="The Broad Institute Genomics Platform"/>
            <consortium name="The Broad Institute Genome Sequencing Center for Infectious Disease"/>
            <person name="Wu L."/>
            <person name="Ma J."/>
        </authorList>
    </citation>
    <scope>NUCLEOTIDE SEQUENCE [LARGE SCALE GENOMIC DNA]</scope>
    <source>
        <strain evidence="7">CGMCC 4.7304</strain>
    </source>
</reference>
<accession>A0ABW0Z0B0</accession>
<dbReference type="PANTHER" id="PTHR10291:SF43">
    <property type="entry name" value="DEHYDRODOLICHYL DIPHOSPHATE SYNTHASE COMPLEX SUBUNIT DHDDS"/>
    <property type="match status" value="1"/>
</dbReference>
<dbReference type="PROSITE" id="PS01066">
    <property type="entry name" value="UPP_SYNTHASE"/>
    <property type="match status" value="1"/>
</dbReference>
<dbReference type="Proteomes" id="UP001596083">
    <property type="component" value="Unassembled WGS sequence"/>
</dbReference>
<comment type="caution">
    <text evidence="6">The sequence shown here is derived from an EMBL/GenBank/DDBJ whole genome shotgun (WGS) entry which is preliminary data.</text>
</comment>
<protein>
    <recommendedName>
        <fullName evidence="5">Isoprenyl transferase</fullName>
        <ecNumber evidence="5">2.5.1.-</ecNumber>
    </recommendedName>
</protein>
<dbReference type="InterPro" id="IPR036424">
    <property type="entry name" value="UPP_synth-like_sf"/>
</dbReference>
<keyword evidence="2 5" id="KW-0479">Metal-binding</keyword>
<dbReference type="SUPFAM" id="SSF64005">
    <property type="entry name" value="Undecaprenyl diphosphate synthase"/>
    <property type="match status" value="1"/>
</dbReference>
<feature type="binding site" evidence="5">
    <location>
        <position position="80"/>
    </location>
    <ligand>
        <name>substrate</name>
    </ligand>
</feature>
<dbReference type="GO" id="GO:0016740">
    <property type="term" value="F:transferase activity"/>
    <property type="evidence" value="ECO:0007669"/>
    <property type="project" value="UniProtKB-KW"/>
</dbReference>
<dbReference type="NCBIfam" id="TIGR00055">
    <property type="entry name" value="uppS"/>
    <property type="match status" value="1"/>
</dbReference>
<dbReference type="CDD" id="cd00475">
    <property type="entry name" value="Cis_IPPS"/>
    <property type="match status" value="1"/>
</dbReference>
<dbReference type="HAMAP" id="MF_01139">
    <property type="entry name" value="ISPT"/>
    <property type="match status" value="1"/>
</dbReference>
<evidence type="ECO:0000256" key="2">
    <source>
        <dbReference type="ARBA" id="ARBA00022723"/>
    </source>
</evidence>
<keyword evidence="3 5" id="KW-0460">Magnesium</keyword>